<dbReference type="InterPro" id="IPR010287">
    <property type="entry name" value="DUF892_YciF-like"/>
</dbReference>
<dbReference type="InterPro" id="IPR047114">
    <property type="entry name" value="YciF"/>
</dbReference>
<keyword evidence="2" id="KW-1185">Reference proteome</keyword>
<dbReference type="RefSeq" id="WP_115694058.1">
    <property type="nucleotide sequence ID" value="NZ_CP031417.1"/>
</dbReference>
<dbReference type="CDD" id="cd07909">
    <property type="entry name" value="YciF"/>
    <property type="match status" value="1"/>
</dbReference>
<reference evidence="1 2" key="1">
    <citation type="submission" date="2018-07" db="EMBL/GenBank/DDBJ databases">
        <authorList>
            <person name="Quirk P.G."/>
            <person name="Krulwich T.A."/>
        </authorList>
    </citation>
    <scope>NUCLEOTIDE SEQUENCE [LARGE SCALE GENOMIC DNA]</scope>
    <source>
        <strain evidence="1 2">CC-BB4</strain>
    </source>
</reference>
<name>A0A346A3D2_9HYPH</name>
<dbReference type="InterPro" id="IPR009078">
    <property type="entry name" value="Ferritin-like_SF"/>
</dbReference>
<gene>
    <name evidence="1" type="ORF">DW352_26015</name>
</gene>
<organism evidence="1 2">
    <name type="scientific">Pseudolabrys taiwanensis</name>
    <dbReference type="NCBI Taxonomy" id="331696"/>
    <lineage>
        <taxon>Bacteria</taxon>
        <taxon>Pseudomonadati</taxon>
        <taxon>Pseudomonadota</taxon>
        <taxon>Alphaproteobacteria</taxon>
        <taxon>Hyphomicrobiales</taxon>
        <taxon>Xanthobacteraceae</taxon>
        <taxon>Pseudolabrys</taxon>
    </lineage>
</organism>
<proteinExistence type="predicted"/>
<dbReference type="Proteomes" id="UP000254889">
    <property type="component" value="Chromosome"/>
</dbReference>
<dbReference type="Gene3D" id="1.20.1260.10">
    <property type="match status" value="1"/>
</dbReference>
<dbReference type="PANTHER" id="PTHR30565:SF9">
    <property type="entry name" value="PROTEIN YCIF"/>
    <property type="match status" value="1"/>
</dbReference>
<dbReference type="InterPro" id="IPR012347">
    <property type="entry name" value="Ferritin-like"/>
</dbReference>
<dbReference type="EMBL" id="CP031417">
    <property type="protein sequence ID" value="AXK83679.1"/>
    <property type="molecule type" value="Genomic_DNA"/>
</dbReference>
<evidence type="ECO:0000313" key="2">
    <source>
        <dbReference type="Proteomes" id="UP000254889"/>
    </source>
</evidence>
<dbReference type="AlphaFoldDB" id="A0A346A3D2"/>
<evidence type="ECO:0000313" key="1">
    <source>
        <dbReference type="EMBL" id="AXK83679.1"/>
    </source>
</evidence>
<accession>A0A346A3D2</accession>
<dbReference type="KEGG" id="ptaw:DW352_26015"/>
<dbReference type="PANTHER" id="PTHR30565">
    <property type="entry name" value="PROTEIN YCIF"/>
    <property type="match status" value="1"/>
</dbReference>
<dbReference type="SUPFAM" id="SSF47240">
    <property type="entry name" value="Ferritin-like"/>
    <property type="match status" value="1"/>
</dbReference>
<sequence length="168" mass="18479">MGLFTKDIKTLDNLFVHTLQDIYYAEQQIAKTLPEMIEKASSSQVKTAFKTHLDETKGQIKRLEQVFKMHGQEPKGVDCPAIDGIIDEAQEIAGNTADKQVLDAALVAAAQAVEHYEISRYGTLMAWAHQLGRDDCASVLAETLQEEKATDAKLSKLAETSVNMQAAV</sequence>
<dbReference type="Pfam" id="PF05974">
    <property type="entry name" value="DUF892"/>
    <property type="match status" value="1"/>
</dbReference>
<protein>
    <submittedName>
        <fullName evidence="1">Ferritin-like domain-containing protein</fullName>
    </submittedName>
</protein>
<dbReference type="OrthoDB" id="9795056at2"/>